<name>Q0UYD8_PHANO</name>
<evidence type="ECO:0000313" key="2">
    <source>
        <dbReference type="Proteomes" id="UP000001055"/>
    </source>
</evidence>
<organism evidence="1 2">
    <name type="scientific">Phaeosphaeria nodorum (strain SN15 / ATCC MYA-4574 / FGSC 10173)</name>
    <name type="common">Glume blotch fungus</name>
    <name type="synonym">Parastagonospora nodorum</name>
    <dbReference type="NCBI Taxonomy" id="321614"/>
    <lineage>
        <taxon>Eukaryota</taxon>
        <taxon>Fungi</taxon>
        <taxon>Dikarya</taxon>
        <taxon>Ascomycota</taxon>
        <taxon>Pezizomycotina</taxon>
        <taxon>Dothideomycetes</taxon>
        <taxon>Pleosporomycetidae</taxon>
        <taxon>Pleosporales</taxon>
        <taxon>Pleosporineae</taxon>
        <taxon>Phaeosphaeriaceae</taxon>
        <taxon>Parastagonospora</taxon>
    </lineage>
</organism>
<dbReference type="RefSeq" id="XP_001793800.1">
    <property type="nucleotide sequence ID" value="XM_001793748.1"/>
</dbReference>
<dbReference type="KEGG" id="pno:SNOG_03226"/>
<accession>Q0UYD8</accession>
<dbReference type="AlphaFoldDB" id="Q0UYD8"/>
<evidence type="ECO:0000313" key="1">
    <source>
        <dbReference type="EMBL" id="EAT89957.2"/>
    </source>
</evidence>
<dbReference type="VEuPathDB" id="FungiDB:JI435_302390"/>
<proteinExistence type="predicted"/>
<dbReference type="InParanoid" id="Q0UYD8"/>
<sequence length="954" mass="108572">MNCSPVFDLRDLDPEIIQSLRNIRQMRKDPEYHASEMAAMEPYDDQLCFRALCEGFFEAYHHKFVLMACDNQEPKTFPPPETARAPEGWVPALAFVNRALLGEVTVHMLQNTGQIDLKYIKEVSGFEIATWFREFLTMIPGGLSAVKHLNFPHMHWYNSERDIPAPANPSLELVAVCKNLVKLDITWHSSKLRKPDPDNIDLAIPCTTLDVVNKFRFRPILNCTGLQQVYFNGIHNAPNRGGGPSDLDGLDGLAKWIIVGFLVRRGQKVEIEVARRYGKWRNRVTGTIISLNKKDLKHFELGDVLFDITSPTKTAPDNRIESIELVCAFRDLAAAAGDTLECISPYAAPSTPVVGAIVDKDFRAFYDLAAAGHGFMKHPSPEKERRFQREFADISRAGIEFMKSQYRADWTWIEIDRNTYLPRGALFNFERDARPPIDEWAFWDMSNAWGLCDEYTNYFDCWGEDLFELWRMGTMVDGFREHTRQLENGSVRLSKRSLNMSVKRDVPKAVAYMSVLRRSFDAFMEFRDMTWDLMDCFMGESQLLKLPAELRLQILQKYLILESEAGRLSKHRHYDEWQNPCCFWDFPNVLVACDNQDPGTFPPPETARAPRGWLPALAFTNKDMLGEVAVYMLQKTKRFDLKYMYSQKKFKIATWLRKFLEALPNNEGLDAVRYLNFPHMHWFNHLCYPASIDNPSIGLAVACRNLKQIDMTFHWSKVTVDDPHRGIRPTPIKDLVARFCLEDILKCEKLEYIYLDGAYGLARRGGMPQHLDALGNLAKWFLHGFLVRQEREIKVEVVRRSGAWKGRQAGTMVKLNQFERIKAKKMIMIKKGELVRGHVKGWSDCATTDHHHNLSTHPPVTSASNTATQCPALKKSVNEPEAQKMDDALCPVVGTATTVLPPDHPDMLKASEGDVCPVTKATVGHHLNKVSTHPSVAGAAEGAACPVTGKTQLA</sequence>
<protein>
    <submittedName>
        <fullName evidence="1">Uncharacterized protein</fullName>
    </submittedName>
</protein>
<dbReference type="EMBL" id="CH445328">
    <property type="protein sequence ID" value="EAT89957.2"/>
    <property type="molecule type" value="Genomic_DNA"/>
</dbReference>
<dbReference type="GeneID" id="5970657"/>
<dbReference type="Proteomes" id="UP000001055">
    <property type="component" value="Unassembled WGS sequence"/>
</dbReference>
<dbReference type="VEuPathDB" id="FungiDB:JI435_302400"/>
<reference evidence="2" key="1">
    <citation type="journal article" date="2007" name="Plant Cell">
        <title>Dothideomycete-plant interactions illuminated by genome sequencing and EST analysis of the wheat pathogen Stagonospora nodorum.</title>
        <authorList>
            <person name="Hane J.K."/>
            <person name="Lowe R.G."/>
            <person name="Solomon P.S."/>
            <person name="Tan K.C."/>
            <person name="Schoch C.L."/>
            <person name="Spatafora J.W."/>
            <person name="Crous P.W."/>
            <person name="Kodira C."/>
            <person name="Birren B.W."/>
            <person name="Galagan J.E."/>
            <person name="Torriani S.F."/>
            <person name="McDonald B.A."/>
            <person name="Oliver R.P."/>
        </authorList>
    </citation>
    <scope>NUCLEOTIDE SEQUENCE [LARGE SCALE GENOMIC DNA]</scope>
    <source>
        <strain evidence="2">SN15 / ATCC MYA-4574 / FGSC 10173</strain>
    </source>
</reference>
<gene>
    <name evidence="1" type="ORF">SNOG_03226</name>
</gene>